<keyword evidence="2" id="KW-1185">Reference proteome</keyword>
<dbReference type="Proteomes" id="UP000198517">
    <property type="component" value="Unassembled WGS sequence"/>
</dbReference>
<protein>
    <submittedName>
        <fullName evidence="1">Uncharacterized protein</fullName>
    </submittedName>
</protein>
<name>A0A1G7CJX3_9FLAO</name>
<gene>
    <name evidence="1" type="ORF">SAMN05421544_10876</name>
</gene>
<sequence>MIGLIPGIIIMFFILNQKGVSCSGYLPNSRVITETLSKEWTYARPVDSVMETHHISKKFLKDTIFSDGGIDFGKSNPQRKPYPIYKLYYPTPDNAQYEVDFEKRKDTAYFYQLKVLKK</sequence>
<dbReference type="EMBL" id="FNAS01000008">
    <property type="protein sequence ID" value="SDE39652.1"/>
    <property type="molecule type" value="Genomic_DNA"/>
</dbReference>
<dbReference type="AlphaFoldDB" id="A0A1G7CJX3"/>
<evidence type="ECO:0000313" key="2">
    <source>
        <dbReference type="Proteomes" id="UP000198517"/>
    </source>
</evidence>
<evidence type="ECO:0000313" key="1">
    <source>
        <dbReference type="EMBL" id="SDE39652.1"/>
    </source>
</evidence>
<accession>A0A1G7CJX3</accession>
<dbReference type="STRING" id="1071918.SAMN05421544_10876"/>
<organism evidence="1 2">
    <name type="scientific">Riemerella columbipharyngis</name>
    <dbReference type="NCBI Taxonomy" id="1071918"/>
    <lineage>
        <taxon>Bacteria</taxon>
        <taxon>Pseudomonadati</taxon>
        <taxon>Bacteroidota</taxon>
        <taxon>Flavobacteriia</taxon>
        <taxon>Flavobacteriales</taxon>
        <taxon>Weeksellaceae</taxon>
        <taxon>Riemerella</taxon>
    </lineage>
</organism>
<reference evidence="1 2" key="1">
    <citation type="submission" date="2016-10" db="EMBL/GenBank/DDBJ databases">
        <authorList>
            <person name="de Groot N.N."/>
        </authorList>
    </citation>
    <scope>NUCLEOTIDE SEQUENCE [LARGE SCALE GENOMIC DNA]</scope>
    <source>
        <strain evidence="1 2">DSM 24015</strain>
    </source>
</reference>
<proteinExistence type="predicted"/>